<evidence type="ECO:0000313" key="3">
    <source>
        <dbReference type="EMBL" id="CAG9565306.1"/>
    </source>
</evidence>
<feature type="coiled-coil region" evidence="1">
    <location>
        <begin position="236"/>
        <end position="263"/>
    </location>
</feature>
<feature type="compositionally biased region" description="Basic and acidic residues" evidence="2">
    <location>
        <begin position="179"/>
        <end position="192"/>
    </location>
</feature>
<sequence>MASTPKQANGNSPSNNDRPGGKRKKSRSKGTFLSKWLDKTLRDIHEPPPSLEMYDSFMNSNMYPQISPGFNPYKYNTYGCAPEPMSLPPLPTYYNPFIPPPYSDYPNSNNPHEMQGRKTRPRRRNENKAEEVASFPTDNMNQKSYLELKHFSDSQDFASLPPIVTSMADTNSNCDFPEQNDKEDSNNTRRFSDPCVRGLPDAERQANGDADSDSSSSGLSGSQVGSRLLTCLLDQIASLKAANGRLTKELQETRAELDSLRQNGYFPKGSGNLGAANLNSNGMYSPGCVADMVREIRDATRIREEAMYARLRAMLIEKTDSGLSSTESKLAERTLDEIKSSLRASEADKRLMMDKILKLEDELRHLRLNGLDGDTRVNGNDEDDRMRLRRELTEMRRSKQNPEEHSHKLERLVTQLLSKFNGPTLTNGEDSLLSENENEIRPRRISSSNSAKSLTNLTNVLSNNLSNTSNSGFFGPLHWGCVGQRVGGSRYGKRDQNHNVSAQYQVLGLKRLAAIVL</sequence>
<name>A0A8J2QU78_9NEOP</name>
<dbReference type="OrthoDB" id="6621649at2759"/>
<keyword evidence="1" id="KW-0175">Coiled coil</keyword>
<feature type="region of interest" description="Disordered" evidence="2">
    <location>
        <begin position="1"/>
        <end position="33"/>
    </location>
</feature>
<proteinExistence type="predicted"/>
<keyword evidence="4" id="KW-1185">Reference proteome</keyword>
<evidence type="ECO:0000313" key="4">
    <source>
        <dbReference type="Proteomes" id="UP000789524"/>
    </source>
</evidence>
<reference evidence="3" key="1">
    <citation type="submission" date="2021-09" db="EMBL/GenBank/DDBJ databases">
        <authorList>
            <person name="Martin H S."/>
        </authorList>
    </citation>
    <scope>NUCLEOTIDE SEQUENCE</scope>
</reference>
<gene>
    <name evidence="3" type="ORF">DCHRY22_LOCUS6167</name>
</gene>
<evidence type="ECO:0000256" key="1">
    <source>
        <dbReference type="SAM" id="Coils"/>
    </source>
</evidence>
<dbReference type="AlphaFoldDB" id="A0A8J2QU78"/>
<evidence type="ECO:0000256" key="2">
    <source>
        <dbReference type="SAM" id="MobiDB-lite"/>
    </source>
</evidence>
<accession>A0A8J2QU78</accession>
<feature type="region of interest" description="Disordered" evidence="2">
    <location>
        <begin position="105"/>
        <end position="140"/>
    </location>
</feature>
<feature type="region of interest" description="Disordered" evidence="2">
    <location>
        <begin position="169"/>
        <end position="221"/>
    </location>
</feature>
<feature type="coiled-coil region" evidence="1">
    <location>
        <begin position="342"/>
        <end position="369"/>
    </location>
</feature>
<feature type="region of interest" description="Disordered" evidence="2">
    <location>
        <begin position="427"/>
        <end position="449"/>
    </location>
</feature>
<organism evidence="3 4">
    <name type="scientific">Danaus chrysippus</name>
    <name type="common">African queen</name>
    <dbReference type="NCBI Taxonomy" id="151541"/>
    <lineage>
        <taxon>Eukaryota</taxon>
        <taxon>Metazoa</taxon>
        <taxon>Ecdysozoa</taxon>
        <taxon>Arthropoda</taxon>
        <taxon>Hexapoda</taxon>
        <taxon>Insecta</taxon>
        <taxon>Pterygota</taxon>
        <taxon>Neoptera</taxon>
        <taxon>Endopterygota</taxon>
        <taxon>Lepidoptera</taxon>
        <taxon>Glossata</taxon>
        <taxon>Ditrysia</taxon>
        <taxon>Papilionoidea</taxon>
        <taxon>Nymphalidae</taxon>
        <taxon>Danainae</taxon>
        <taxon>Danaini</taxon>
        <taxon>Danaina</taxon>
        <taxon>Danaus</taxon>
        <taxon>Anosia</taxon>
    </lineage>
</organism>
<feature type="compositionally biased region" description="Polar residues" evidence="2">
    <location>
        <begin position="1"/>
        <end position="17"/>
    </location>
</feature>
<comment type="caution">
    <text evidence="3">The sequence shown here is derived from an EMBL/GenBank/DDBJ whole genome shotgun (WGS) entry which is preliminary data.</text>
</comment>
<dbReference type="EMBL" id="CAKASE010000053">
    <property type="protein sequence ID" value="CAG9565306.1"/>
    <property type="molecule type" value="Genomic_DNA"/>
</dbReference>
<protein>
    <submittedName>
        <fullName evidence="3">(African queen) hypothetical protein</fullName>
    </submittedName>
</protein>
<dbReference type="Proteomes" id="UP000789524">
    <property type="component" value="Unassembled WGS sequence"/>
</dbReference>